<gene>
    <name evidence="3" type="ORF">HNR21_006795</name>
</gene>
<feature type="transmembrane region" description="Helical" evidence="2">
    <location>
        <begin position="577"/>
        <end position="604"/>
    </location>
</feature>
<keyword evidence="2" id="KW-0812">Transmembrane</keyword>
<feature type="compositionally biased region" description="Low complexity" evidence="1">
    <location>
        <begin position="1045"/>
        <end position="1065"/>
    </location>
</feature>
<keyword evidence="2" id="KW-1133">Transmembrane helix</keyword>
<dbReference type="RefSeq" id="WP_182708322.1">
    <property type="nucleotide sequence ID" value="NZ_JACJII010000001.1"/>
</dbReference>
<feature type="transmembrane region" description="Helical" evidence="2">
    <location>
        <begin position="462"/>
        <end position="484"/>
    </location>
</feature>
<proteinExistence type="predicted"/>
<sequence length="1072" mass="112506">MSPALDRHVVTAVLVAHQGARWLPETLKALLTQTRPVQRLVAVDTGSTDRGPAVLTEVAGEGNLLRLPPGTGYGDAVAEALRHRAASLPVPDEEPGAPRTEWIWLLHDDSAPAPDALAMLLRAADADPDAAILGPKLRDWDDRRRLLELGVTIDGAGRRGTGVEHLELDQGQHDGTRAVLAVSTAGMLVRRETYEKVGGLDPAFGLFRDDVDLCWRVQAAGHRVLAVSDAVVHHAEASARGLREIGAPIGSPRRRDRRNALYVLLANLPTGPALRALARNLLGTALRTLYLLAVKRQDAARDEIAAFGDVLRAPRALLRARRSRAAGRRRVYHHIRRFQPRRVALRRLYEHIATAVSREGRHRDEPGDTPKGPGPLRRLLAHPGAVAVLGLGAVTLAAERTLIAAGGRLGGGALLPPPGGASDLWERYAAGWHPVGLGSAEQAPPSLGVLAALSTLTLGKPWLAVSILLLGCVPLAGLTSYAAARALVAEPPPTGRRARRQDGRLRVPLPAVRIWIAVTYALLPVATGAVAGGRLGTAVVHVLLPLVVWCFARMYALPRSRPLPRKQRRRAAWGAALLLAVCMAFVPLVWPLAVFGGVLVWAAFGTGRTRRVDRGLVVALGVPPLLLLPWTLALLAHPSRFLLETGLHPGADPVPAAARLLALNPGGPGTPPPWALGGVLLIAVLALPLRSRRMLVLVGWTLALFGLLAAIGVSAVTVTKGADRGAVWPGVALLPAAAGILLAATAAVLRARETLAGKHLPYRAGGALVLLAALTAPVAAAGAWVAGGARDPIGEVPADTVPPFLAGPAGPRTLVLDRDEGGRVTYTVLRGAEPGLGDAETPTPEPVRRRMDALVAAFAAGHGDGAALTRMGVQYVLVPRPAEDPTTAVLDSAPGLSRTSRTDEFGVWRLQSSSGRLLLIDRGTVTPLAAGRVTASVDIPRGTGARTLLLAEPADDGWRATLDGRELTGRRFDGWALAYDVPAAGGRFELRRSERLRHVWVAVQGAAVLVVAALALPGAQAGGVLGVPGRTRRRPGGRRARRASGEPSGPAAPDGPAPETDATPPVTAGEPA</sequence>
<feature type="compositionally biased region" description="Basic and acidic residues" evidence="1">
    <location>
        <begin position="358"/>
        <end position="368"/>
    </location>
</feature>
<evidence type="ECO:0000313" key="3">
    <source>
        <dbReference type="EMBL" id="MBA9007913.1"/>
    </source>
</evidence>
<feature type="transmembrane region" description="Helical" evidence="2">
    <location>
        <begin position="616"/>
        <end position="636"/>
    </location>
</feature>
<dbReference type="GO" id="GO:0016740">
    <property type="term" value="F:transferase activity"/>
    <property type="evidence" value="ECO:0007669"/>
    <property type="project" value="UniProtKB-KW"/>
</dbReference>
<feature type="region of interest" description="Disordered" evidence="1">
    <location>
        <begin position="357"/>
        <end position="376"/>
    </location>
</feature>
<feature type="transmembrane region" description="Helical" evidence="2">
    <location>
        <begin position="727"/>
        <end position="749"/>
    </location>
</feature>
<dbReference type="Gene3D" id="3.90.550.10">
    <property type="entry name" value="Spore Coat Polysaccharide Biosynthesis Protein SpsA, Chain A"/>
    <property type="match status" value="1"/>
</dbReference>
<dbReference type="AlphaFoldDB" id="A0A7W3N5H2"/>
<feature type="region of interest" description="Disordered" evidence="1">
    <location>
        <begin position="1022"/>
        <end position="1072"/>
    </location>
</feature>
<dbReference type="EMBL" id="JACJII010000001">
    <property type="protein sequence ID" value="MBA9007913.1"/>
    <property type="molecule type" value="Genomic_DNA"/>
</dbReference>
<dbReference type="InterPro" id="IPR029044">
    <property type="entry name" value="Nucleotide-diphossugar_trans"/>
</dbReference>
<dbReference type="InterPro" id="IPR050834">
    <property type="entry name" value="Glycosyltransf_2"/>
</dbReference>
<keyword evidence="4" id="KW-1185">Reference proteome</keyword>
<protein>
    <submittedName>
        <fullName evidence="3">GT2 family glycosyltransferase</fullName>
    </submittedName>
</protein>
<evidence type="ECO:0000256" key="1">
    <source>
        <dbReference type="SAM" id="MobiDB-lite"/>
    </source>
</evidence>
<dbReference type="Pfam" id="PF13641">
    <property type="entry name" value="Glyco_tranf_2_3"/>
    <property type="match status" value="1"/>
</dbReference>
<accession>A0A7W3N5H2</accession>
<feature type="transmembrane region" description="Helical" evidence="2">
    <location>
        <begin position="761"/>
        <end position="786"/>
    </location>
</feature>
<dbReference type="SUPFAM" id="SSF53448">
    <property type="entry name" value="Nucleotide-diphospho-sugar transferases"/>
    <property type="match status" value="1"/>
</dbReference>
<feature type="transmembrane region" description="Helical" evidence="2">
    <location>
        <begin position="505"/>
        <end position="523"/>
    </location>
</feature>
<evidence type="ECO:0000256" key="2">
    <source>
        <dbReference type="SAM" id="Phobius"/>
    </source>
</evidence>
<comment type="caution">
    <text evidence="3">The sequence shown here is derived from an EMBL/GenBank/DDBJ whole genome shotgun (WGS) entry which is preliminary data.</text>
</comment>
<dbReference type="Proteomes" id="UP000539313">
    <property type="component" value="Unassembled WGS sequence"/>
</dbReference>
<keyword evidence="3" id="KW-0808">Transferase</keyword>
<dbReference type="PANTHER" id="PTHR43685">
    <property type="entry name" value="GLYCOSYLTRANSFERASE"/>
    <property type="match status" value="1"/>
</dbReference>
<reference evidence="3 4" key="1">
    <citation type="submission" date="2020-08" db="EMBL/GenBank/DDBJ databases">
        <title>Sequencing the genomes of 1000 actinobacteria strains.</title>
        <authorList>
            <person name="Klenk H.-P."/>
        </authorList>
    </citation>
    <scope>NUCLEOTIDE SEQUENCE [LARGE SCALE GENOMIC DNA]</scope>
    <source>
        <strain evidence="3 4">DSM 45823</strain>
    </source>
</reference>
<dbReference type="PANTHER" id="PTHR43685:SF3">
    <property type="entry name" value="SLR2126 PROTEIN"/>
    <property type="match status" value="1"/>
</dbReference>
<organism evidence="3 4">
    <name type="scientific">Thermomonospora cellulosilytica</name>
    <dbReference type="NCBI Taxonomy" id="1411118"/>
    <lineage>
        <taxon>Bacteria</taxon>
        <taxon>Bacillati</taxon>
        <taxon>Actinomycetota</taxon>
        <taxon>Actinomycetes</taxon>
        <taxon>Streptosporangiales</taxon>
        <taxon>Thermomonosporaceae</taxon>
        <taxon>Thermomonospora</taxon>
    </lineage>
</organism>
<name>A0A7W3N5H2_9ACTN</name>
<feature type="transmembrane region" description="Helical" evidence="2">
    <location>
        <begin position="535"/>
        <end position="556"/>
    </location>
</feature>
<keyword evidence="2" id="KW-0472">Membrane</keyword>
<feature type="transmembrane region" description="Helical" evidence="2">
    <location>
        <begin position="695"/>
        <end position="715"/>
    </location>
</feature>
<feature type="compositionally biased region" description="Basic residues" evidence="1">
    <location>
        <begin position="1030"/>
        <end position="1042"/>
    </location>
</feature>
<evidence type="ECO:0000313" key="4">
    <source>
        <dbReference type="Proteomes" id="UP000539313"/>
    </source>
</evidence>